<name>A0AAD7I4E1_9AGAR</name>
<organism evidence="2 3">
    <name type="scientific">Mycena maculata</name>
    <dbReference type="NCBI Taxonomy" id="230809"/>
    <lineage>
        <taxon>Eukaryota</taxon>
        <taxon>Fungi</taxon>
        <taxon>Dikarya</taxon>
        <taxon>Basidiomycota</taxon>
        <taxon>Agaricomycotina</taxon>
        <taxon>Agaricomycetes</taxon>
        <taxon>Agaricomycetidae</taxon>
        <taxon>Agaricales</taxon>
        <taxon>Marasmiineae</taxon>
        <taxon>Mycenaceae</taxon>
        <taxon>Mycena</taxon>
    </lineage>
</organism>
<keyword evidence="3" id="KW-1185">Reference proteome</keyword>
<dbReference type="EMBL" id="JARJLG010000165">
    <property type="protein sequence ID" value="KAJ7733844.1"/>
    <property type="molecule type" value="Genomic_DNA"/>
</dbReference>
<proteinExistence type="predicted"/>
<feature type="region of interest" description="Disordered" evidence="1">
    <location>
        <begin position="116"/>
        <end position="146"/>
    </location>
</feature>
<sequence length="670" mass="76075">MAREKKPSKPKEHFKRYDAAKVPDIMPLPKLARVVTSLGQEIAVPKLNEHQRSWIHDVGIRGVDLPNLSRNTSKELYAKVKIDAFDAKAFQHQVQPKDRVEEAQISDLVAAWKEEHVEEHASKQNNQDADDENDDEEEDEGSRTGLLRGYTKAGWRVAIQKVISNKRTAEGNKRKKTMKDAKTTYAKTTDAKNVQGDSEESVPRALALSKLLGLIVDTGRDKFREDRHDEIHEYSKTLPATINAGGRFRKAEAELRQKLVARGFEHLVNTLHASRRFRPFVATMLVGWLDERGRVQLEWAEGVPKDISVPQTFKNTHATLVKDNLNCMVKWAEKPLQDYMATHEDSAKGAVPVFPLTVEALDEITLKELTEVVASFLKASYEAAFGTREIPWATIANEPGAYYNTAKFLFRFTSDGLAQLTRIEHVELATALASDAGAGSSGFFFKAVPPPPPPLCPPRSPSPTPAEEREREAARLRREAEEQEAEARLKREAEEREAEEREAHLKREVEEREREAEEREAHLKREAEERKREAARLRREAEEREVEEREREAERLGRETEEHEVEDRHAEEEANEVPPAPKKNGRKCKADTQLVPEDGVAAGRPSRTRKTPQEATRERAAKLVTAVRGAGKPRNGRAYNENLSCTGTRVQRQNFKLRGNSRPWTELKRL</sequence>
<accession>A0AAD7I4E1</accession>
<gene>
    <name evidence="2" type="ORF">DFH07DRAFT_780477</name>
</gene>
<evidence type="ECO:0000313" key="2">
    <source>
        <dbReference type="EMBL" id="KAJ7733844.1"/>
    </source>
</evidence>
<feature type="region of interest" description="Disordered" evidence="1">
    <location>
        <begin position="444"/>
        <end position="619"/>
    </location>
</feature>
<feature type="compositionally biased region" description="Acidic residues" evidence="1">
    <location>
        <begin position="128"/>
        <end position="140"/>
    </location>
</feature>
<protein>
    <submittedName>
        <fullName evidence="2">Uncharacterized protein</fullName>
    </submittedName>
</protein>
<evidence type="ECO:0000313" key="3">
    <source>
        <dbReference type="Proteomes" id="UP001215280"/>
    </source>
</evidence>
<feature type="compositionally biased region" description="Basic and acidic residues" evidence="1">
    <location>
        <begin position="466"/>
        <end position="572"/>
    </location>
</feature>
<comment type="caution">
    <text evidence="2">The sequence shown here is derived from an EMBL/GenBank/DDBJ whole genome shotgun (WGS) entry which is preliminary data.</text>
</comment>
<evidence type="ECO:0000256" key="1">
    <source>
        <dbReference type="SAM" id="MobiDB-lite"/>
    </source>
</evidence>
<dbReference type="Proteomes" id="UP001215280">
    <property type="component" value="Unassembled WGS sequence"/>
</dbReference>
<reference evidence="2" key="1">
    <citation type="submission" date="2023-03" db="EMBL/GenBank/DDBJ databases">
        <title>Massive genome expansion in bonnet fungi (Mycena s.s.) driven by repeated elements and novel gene families across ecological guilds.</title>
        <authorList>
            <consortium name="Lawrence Berkeley National Laboratory"/>
            <person name="Harder C.B."/>
            <person name="Miyauchi S."/>
            <person name="Viragh M."/>
            <person name="Kuo A."/>
            <person name="Thoen E."/>
            <person name="Andreopoulos B."/>
            <person name="Lu D."/>
            <person name="Skrede I."/>
            <person name="Drula E."/>
            <person name="Henrissat B."/>
            <person name="Morin E."/>
            <person name="Kohler A."/>
            <person name="Barry K."/>
            <person name="LaButti K."/>
            <person name="Morin E."/>
            <person name="Salamov A."/>
            <person name="Lipzen A."/>
            <person name="Mereny Z."/>
            <person name="Hegedus B."/>
            <person name="Baldrian P."/>
            <person name="Stursova M."/>
            <person name="Weitz H."/>
            <person name="Taylor A."/>
            <person name="Grigoriev I.V."/>
            <person name="Nagy L.G."/>
            <person name="Martin F."/>
            <person name="Kauserud H."/>
        </authorList>
    </citation>
    <scope>NUCLEOTIDE SEQUENCE</scope>
    <source>
        <strain evidence="2">CBHHK188m</strain>
    </source>
</reference>
<feature type="region of interest" description="Disordered" evidence="1">
    <location>
        <begin position="626"/>
        <end position="645"/>
    </location>
</feature>
<dbReference type="AlphaFoldDB" id="A0AAD7I4E1"/>
<feature type="compositionally biased region" description="Pro residues" evidence="1">
    <location>
        <begin position="448"/>
        <end position="464"/>
    </location>
</feature>